<keyword evidence="3" id="KW-1185">Reference proteome</keyword>
<dbReference type="HOGENOM" id="CLU_2175189_0_0_1"/>
<dbReference type="AlphaFoldDB" id="A2XU24"/>
<dbReference type="Proteomes" id="UP000007015">
    <property type="component" value="Chromosome 4"/>
</dbReference>
<name>A2XU24_ORYSI</name>
<evidence type="ECO:0000256" key="1">
    <source>
        <dbReference type="SAM" id="MobiDB-lite"/>
    </source>
</evidence>
<protein>
    <submittedName>
        <fullName evidence="2">Uncharacterized protein</fullName>
    </submittedName>
</protein>
<organism evidence="2 3">
    <name type="scientific">Oryza sativa subsp. indica</name>
    <name type="common">Rice</name>
    <dbReference type="NCBI Taxonomy" id="39946"/>
    <lineage>
        <taxon>Eukaryota</taxon>
        <taxon>Viridiplantae</taxon>
        <taxon>Streptophyta</taxon>
        <taxon>Embryophyta</taxon>
        <taxon>Tracheophyta</taxon>
        <taxon>Spermatophyta</taxon>
        <taxon>Magnoliopsida</taxon>
        <taxon>Liliopsida</taxon>
        <taxon>Poales</taxon>
        <taxon>Poaceae</taxon>
        <taxon>BOP clade</taxon>
        <taxon>Oryzoideae</taxon>
        <taxon>Oryzeae</taxon>
        <taxon>Oryzinae</taxon>
        <taxon>Oryza</taxon>
        <taxon>Oryza sativa</taxon>
    </lineage>
</organism>
<proteinExistence type="predicted"/>
<feature type="region of interest" description="Disordered" evidence="1">
    <location>
        <begin position="1"/>
        <end position="76"/>
    </location>
</feature>
<dbReference type="Gramene" id="BGIOSGA016511-TA">
    <property type="protein sequence ID" value="BGIOSGA016511-PA"/>
    <property type="gene ID" value="BGIOSGA016511"/>
</dbReference>
<dbReference type="STRING" id="39946.A2XU24"/>
<sequence length="110" mass="12390">MATREASDLLAVTPSRSGSPRQAAETLASARPTARRKWRDQQCTHRQTQHGSREEEEQPIESSAMRQCAGGGKEGNEKSLEIMLRFLDKIEKETALEHSSTDVDEKEMYL</sequence>
<dbReference type="EMBL" id="CM000129">
    <property type="protein sequence ID" value="EAY94334.1"/>
    <property type="molecule type" value="Genomic_DNA"/>
</dbReference>
<reference evidence="2 3" key="1">
    <citation type="journal article" date="2005" name="PLoS Biol.">
        <title>The genomes of Oryza sativa: a history of duplications.</title>
        <authorList>
            <person name="Yu J."/>
            <person name="Wang J."/>
            <person name="Lin W."/>
            <person name="Li S."/>
            <person name="Li H."/>
            <person name="Zhou J."/>
            <person name="Ni P."/>
            <person name="Dong W."/>
            <person name="Hu S."/>
            <person name="Zeng C."/>
            <person name="Zhang J."/>
            <person name="Zhang Y."/>
            <person name="Li R."/>
            <person name="Xu Z."/>
            <person name="Li S."/>
            <person name="Li X."/>
            <person name="Zheng H."/>
            <person name="Cong L."/>
            <person name="Lin L."/>
            <person name="Yin J."/>
            <person name="Geng J."/>
            <person name="Li G."/>
            <person name="Shi J."/>
            <person name="Liu J."/>
            <person name="Lv H."/>
            <person name="Li J."/>
            <person name="Wang J."/>
            <person name="Deng Y."/>
            <person name="Ran L."/>
            <person name="Shi X."/>
            <person name="Wang X."/>
            <person name="Wu Q."/>
            <person name="Li C."/>
            <person name="Ren X."/>
            <person name="Wang J."/>
            <person name="Wang X."/>
            <person name="Li D."/>
            <person name="Liu D."/>
            <person name="Zhang X."/>
            <person name="Ji Z."/>
            <person name="Zhao W."/>
            <person name="Sun Y."/>
            <person name="Zhang Z."/>
            <person name="Bao J."/>
            <person name="Han Y."/>
            <person name="Dong L."/>
            <person name="Ji J."/>
            <person name="Chen P."/>
            <person name="Wu S."/>
            <person name="Liu J."/>
            <person name="Xiao Y."/>
            <person name="Bu D."/>
            <person name="Tan J."/>
            <person name="Yang L."/>
            <person name="Ye C."/>
            <person name="Zhang J."/>
            <person name="Xu J."/>
            <person name="Zhou Y."/>
            <person name="Yu Y."/>
            <person name="Zhang B."/>
            <person name="Zhuang S."/>
            <person name="Wei H."/>
            <person name="Liu B."/>
            <person name="Lei M."/>
            <person name="Yu H."/>
            <person name="Li Y."/>
            <person name="Xu H."/>
            <person name="Wei S."/>
            <person name="He X."/>
            <person name="Fang L."/>
            <person name="Zhang Z."/>
            <person name="Zhang Y."/>
            <person name="Huang X."/>
            <person name="Su Z."/>
            <person name="Tong W."/>
            <person name="Li J."/>
            <person name="Tong Z."/>
            <person name="Li S."/>
            <person name="Ye J."/>
            <person name="Wang L."/>
            <person name="Fang L."/>
            <person name="Lei T."/>
            <person name="Chen C."/>
            <person name="Chen H."/>
            <person name="Xu Z."/>
            <person name="Li H."/>
            <person name="Huang H."/>
            <person name="Zhang F."/>
            <person name="Xu H."/>
            <person name="Li N."/>
            <person name="Zhao C."/>
            <person name="Li S."/>
            <person name="Dong L."/>
            <person name="Huang Y."/>
            <person name="Li L."/>
            <person name="Xi Y."/>
            <person name="Qi Q."/>
            <person name="Li W."/>
            <person name="Zhang B."/>
            <person name="Hu W."/>
            <person name="Zhang Y."/>
            <person name="Tian X."/>
            <person name="Jiao Y."/>
            <person name="Liang X."/>
            <person name="Jin J."/>
            <person name="Gao L."/>
            <person name="Zheng W."/>
            <person name="Hao B."/>
            <person name="Liu S."/>
            <person name="Wang W."/>
            <person name="Yuan L."/>
            <person name="Cao M."/>
            <person name="McDermott J."/>
            <person name="Samudrala R."/>
            <person name="Wang J."/>
            <person name="Wong G.K."/>
            <person name="Yang H."/>
        </authorList>
    </citation>
    <scope>NUCLEOTIDE SEQUENCE [LARGE SCALE GENOMIC DNA]</scope>
    <source>
        <strain evidence="3">cv. 93-11</strain>
    </source>
</reference>
<evidence type="ECO:0000313" key="2">
    <source>
        <dbReference type="EMBL" id="EAY94334.1"/>
    </source>
</evidence>
<accession>A2XU24</accession>
<gene>
    <name evidence="2" type="ORF">OsI_16102</name>
</gene>
<evidence type="ECO:0000313" key="3">
    <source>
        <dbReference type="Proteomes" id="UP000007015"/>
    </source>
</evidence>